<organism evidence="1 2">
    <name type="scientific">Arcticibacter tournemirensis</name>
    <dbReference type="NCBI Taxonomy" id="699437"/>
    <lineage>
        <taxon>Bacteria</taxon>
        <taxon>Pseudomonadati</taxon>
        <taxon>Bacteroidota</taxon>
        <taxon>Sphingobacteriia</taxon>
        <taxon>Sphingobacteriales</taxon>
        <taxon>Sphingobacteriaceae</taxon>
        <taxon>Arcticibacter</taxon>
    </lineage>
</organism>
<dbReference type="AlphaFoldDB" id="A0A5M9H4P6"/>
<evidence type="ECO:0000313" key="2">
    <source>
        <dbReference type="Proteomes" id="UP000322918"/>
    </source>
</evidence>
<dbReference type="EMBL" id="VWNE01000026">
    <property type="protein sequence ID" value="KAA8480098.1"/>
    <property type="molecule type" value="Genomic_DNA"/>
</dbReference>
<evidence type="ECO:0000313" key="1">
    <source>
        <dbReference type="EMBL" id="KAA8480098.1"/>
    </source>
</evidence>
<dbReference type="OrthoDB" id="707695at2"/>
<dbReference type="RefSeq" id="WP_141815010.1">
    <property type="nucleotide sequence ID" value="NZ_VFPL01000001.1"/>
</dbReference>
<accession>A0A5M9H4P6</accession>
<comment type="caution">
    <text evidence="1">The sequence shown here is derived from an EMBL/GenBank/DDBJ whole genome shotgun (WGS) entry which is preliminary data.</text>
</comment>
<dbReference type="Proteomes" id="UP000322918">
    <property type="component" value="Unassembled WGS sequence"/>
</dbReference>
<gene>
    <name evidence="1" type="ORF">F1649_15890</name>
</gene>
<protein>
    <submittedName>
        <fullName evidence="1">Uncharacterized protein</fullName>
    </submittedName>
</protein>
<keyword evidence="2" id="KW-1185">Reference proteome</keyword>
<proteinExistence type="predicted"/>
<name>A0A5M9H4P6_9SPHI</name>
<sequence length="197" mass="22360">MAKSNSKPCYISAVDQHIINVVRTFRYNLDLSQKKLSSKSNDSANLSLVGKAEGISSEHKYSDDQLHAFLHIFSAEAAIINNRFEMDGSNERVQEQYSMYDFYPLTVLPDVLVPKSISVISNKIYPTGALNYILDESIFFNSYKSAKEVTEFANTLFSKSWRQSDFGSPLDRFAIKGRLIKRELENSISYCTAKLVK</sequence>
<reference evidence="1 2" key="1">
    <citation type="submission" date="2019-09" db="EMBL/GenBank/DDBJ databases">
        <title>Pararcticibacter amylolyticus gen. nov., sp. nov., isolated from a rottenly hemp rope, and reclassification of Pedobacter tournemirensis as Pararcticibacter tournemirensis comb. nov.</title>
        <authorList>
            <person name="Cai Y."/>
        </authorList>
    </citation>
    <scope>NUCLEOTIDE SEQUENCE [LARGE SCALE GENOMIC DNA]</scope>
    <source>
        <strain evidence="1 2">TF5-37.2-LB10</strain>
    </source>
</reference>